<gene>
    <name evidence="4" type="ORF">ANN_11903</name>
</gene>
<keyword evidence="1" id="KW-0863">Zinc-finger</keyword>
<comment type="caution">
    <text evidence="4">The sequence shown here is derived from an EMBL/GenBank/DDBJ whole genome shotgun (WGS) entry which is preliminary data.</text>
</comment>
<evidence type="ECO:0000313" key="5">
    <source>
        <dbReference type="Proteomes" id="UP001148838"/>
    </source>
</evidence>
<dbReference type="Pfam" id="PF17921">
    <property type="entry name" value="Integrase_H2C2"/>
    <property type="match status" value="1"/>
</dbReference>
<dbReference type="Proteomes" id="UP001148838">
    <property type="component" value="Unassembled WGS sequence"/>
</dbReference>
<dbReference type="PROSITE" id="PS00028">
    <property type="entry name" value="ZINC_FINGER_C2H2_1"/>
    <property type="match status" value="1"/>
</dbReference>
<dbReference type="InterPro" id="IPR041588">
    <property type="entry name" value="Integrase_H2C2"/>
</dbReference>
<dbReference type="PANTHER" id="PTHR47266">
    <property type="entry name" value="ENDONUCLEASE-RELATED"/>
    <property type="match status" value="1"/>
</dbReference>
<dbReference type="InterPro" id="IPR052160">
    <property type="entry name" value="Gypsy_RT_Integrase-like"/>
</dbReference>
<keyword evidence="1" id="KW-0479">Metal-binding</keyword>
<dbReference type="InterPro" id="IPR013087">
    <property type="entry name" value="Znf_C2H2_type"/>
</dbReference>
<name>A0ABQ8T864_PERAM</name>
<dbReference type="EMBL" id="JAJSOF020000015">
    <property type="protein sequence ID" value="KAJ4442037.1"/>
    <property type="molecule type" value="Genomic_DNA"/>
</dbReference>
<feature type="domain" description="C2H2-type" evidence="3">
    <location>
        <begin position="394"/>
        <end position="421"/>
    </location>
</feature>
<evidence type="ECO:0000256" key="1">
    <source>
        <dbReference type="PROSITE-ProRule" id="PRU00042"/>
    </source>
</evidence>
<evidence type="ECO:0000313" key="4">
    <source>
        <dbReference type="EMBL" id="KAJ4442037.1"/>
    </source>
</evidence>
<feature type="region of interest" description="Disordered" evidence="2">
    <location>
        <begin position="1158"/>
        <end position="1190"/>
    </location>
</feature>
<sequence length="1344" mass="150459">MFGRRRTPSARPSLLMFRIDRPKARISSSLVLYRVPRSGPIVIAWIISGVHLGLKKMYMGISRYYFWKRLYVDVANFVRQCKQCSETADIQSNANEVQKEQQIENSDNPIEDKTAGNRSTSKVWQKVGWYLTFDTFKTFMTFKVELKLFGPYPRTVLHNEFIVTIADPFSHWLVARPISDSNDANHIADFVYKTFCTFGFAKCSVVDIPQEVLEMIQSKYEECVSRLRDTLLTCGLVVPHLVSSCSTAVSSLHPLISENLSQCSWVGKLLSDFVEANHSSWDLELERFLFECCTTSNAESPSPFTIMFGRSPVSCLEEEDKENRVGKEKPVEVLSKRRRLQSSILQVSNTDFLWSRSLLLAIGCDPAGSGLTTDGLGDHKGVGHRLVETCRENSLCRHCEDVFTSKISFRIHQRKHTEEARRQGILEGQEPHESVTEREKKLLKRTIMKRRQKLLKQGNTDHRERLVMIANQKLHPGQESLPKDKRRAELQASTVAAVKKLLASTKEERRRRGRYHKYSAELQEEMARYATEHGNLETVRHFSQRMGTTVSESTVRNIVKLYRAFTPGLKEEIGRFAVRFGVEMACSHFTERLGQQVRRGLVRKFKKLYLSHHPDVEGKQTNTNKDRGTSSSTGTGNVKQKSMYTNELKDEIGSYACQFGIPMTVEHFAQKLSPPPKESTVRKFRKLYLDKHRGTQQVSLLQQQLQIAGNVTVQETAAPPSTQTIDILHASLNILNNAQINGPTTVVYNTPFQSATLPHIQSTNHIVPASHTASSVPLTFHPVNNGGGTGSTNLTYQQQTPITASVIMNQSGVTFNQNSVPLQTFHPSQSIYSSYNNQGHSENNTTVPLSHKTVTSVPLTLAQAQQSMPQVSATTHPHSAIPTITVAIASHNQQQFQQVSNNSVVVPHQSHTNGQGNLGSQQSILVSHEQNGTTVVQQLVASSLPHHLRQHQVQEPQQSQQTDLRQSLSDDIINSGLTNSASEHLVPSHSQVLMQQPSVMTDSLIVEQSAGIPNHSQMIGHQNLESPTFVHTLNSDASSLPFDTSGSTLIANRHGTYSTRASIKGDISVSIEKESHLETSETQDIPITIQTQETQTPRDSDDVVISVIPQEISERLKSDHIAQLSETEATSNTEARCYEQETKVIHVVKVDCSMEEDADDLSCTEEKPKKKKKNSTRGSTTKKKKSGSVIGQKRGNYTVYSPEIRAEMGKFAAEHGSQRACQYFKSVLGHDVPESTIRGLRDKYLLKREHCGSSPSGNKEVTSLGYAPRGRPMRLGKYDEVVQECIRELIKSGERVSSFLAIATAKQVLMQYEPELLEENGGKVKLNVTWAKSFLKRIGVQNNS</sequence>
<feature type="compositionally biased region" description="Basic residues" evidence="2">
    <location>
        <begin position="1169"/>
        <end position="1186"/>
    </location>
</feature>
<keyword evidence="1" id="KW-0862">Zinc</keyword>
<evidence type="ECO:0000256" key="2">
    <source>
        <dbReference type="SAM" id="MobiDB-lite"/>
    </source>
</evidence>
<feature type="region of interest" description="Disordered" evidence="2">
    <location>
        <begin position="613"/>
        <end position="639"/>
    </location>
</feature>
<keyword evidence="5" id="KW-1185">Reference proteome</keyword>
<accession>A0ABQ8T864</accession>
<dbReference type="PROSITE" id="PS50157">
    <property type="entry name" value="ZINC_FINGER_C2H2_2"/>
    <property type="match status" value="1"/>
</dbReference>
<reference evidence="4 5" key="1">
    <citation type="journal article" date="2022" name="Allergy">
        <title>Genome assembly and annotation of Periplaneta americana reveal a comprehensive cockroach allergen profile.</title>
        <authorList>
            <person name="Wang L."/>
            <person name="Xiong Q."/>
            <person name="Saelim N."/>
            <person name="Wang L."/>
            <person name="Nong W."/>
            <person name="Wan A.T."/>
            <person name="Shi M."/>
            <person name="Liu X."/>
            <person name="Cao Q."/>
            <person name="Hui J.H.L."/>
            <person name="Sookrung N."/>
            <person name="Leung T.F."/>
            <person name="Tungtrongchitr A."/>
            <person name="Tsui S.K.W."/>
        </authorList>
    </citation>
    <scope>NUCLEOTIDE SEQUENCE [LARGE SCALE GENOMIC DNA]</scope>
    <source>
        <strain evidence="4">PWHHKU_190912</strain>
    </source>
</reference>
<feature type="region of interest" description="Disordered" evidence="2">
    <location>
        <begin position="95"/>
        <end position="117"/>
    </location>
</feature>
<feature type="compositionally biased region" description="Polar residues" evidence="2">
    <location>
        <begin position="629"/>
        <end position="639"/>
    </location>
</feature>
<evidence type="ECO:0000259" key="3">
    <source>
        <dbReference type="PROSITE" id="PS50157"/>
    </source>
</evidence>
<organism evidence="4 5">
    <name type="scientific">Periplaneta americana</name>
    <name type="common">American cockroach</name>
    <name type="synonym">Blatta americana</name>
    <dbReference type="NCBI Taxonomy" id="6978"/>
    <lineage>
        <taxon>Eukaryota</taxon>
        <taxon>Metazoa</taxon>
        <taxon>Ecdysozoa</taxon>
        <taxon>Arthropoda</taxon>
        <taxon>Hexapoda</taxon>
        <taxon>Insecta</taxon>
        <taxon>Pterygota</taxon>
        <taxon>Neoptera</taxon>
        <taxon>Polyneoptera</taxon>
        <taxon>Dictyoptera</taxon>
        <taxon>Blattodea</taxon>
        <taxon>Blattoidea</taxon>
        <taxon>Blattidae</taxon>
        <taxon>Blattinae</taxon>
        <taxon>Periplaneta</taxon>
    </lineage>
</organism>
<dbReference type="Gene3D" id="1.10.340.70">
    <property type="match status" value="1"/>
</dbReference>
<feature type="compositionally biased region" description="Basic and acidic residues" evidence="2">
    <location>
        <begin position="613"/>
        <end position="628"/>
    </location>
</feature>
<proteinExistence type="predicted"/>
<protein>
    <recommendedName>
        <fullName evidence="3">C2H2-type domain-containing protein</fullName>
    </recommendedName>
</protein>